<protein>
    <submittedName>
        <fullName evidence="1">Uncharacterized protein</fullName>
    </submittedName>
</protein>
<evidence type="ECO:0000313" key="1">
    <source>
        <dbReference type="EMBL" id="VDO64536.1"/>
    </source>
</evidence>
<name>A0A183LMT0_9TREM</name>
<sequence>MILKSNNTTNILLVQLCLWHRKNKVQRKDVPVPTSCFHHLIYFQILWVRDLLVAFLQWECNNERCFPVLLLVDGISQPPK</sequence>
<dbReference type="EMBL" id="UZAI01001703">
    <property type="protein sequence ID" value="VDO64536.1"/>
    <property type="molecule type" value="Genomic_DNA"/>
</dbReference>
<gene>
    <name evidence="1" type="ORF">SMRZ_LOCUS5105</name>
</gene>
<reference evidence="1 2" key="1">
    <citation type="submission" date="2018-11" db="EMBL/GenBank/DDBJ databases">
        <authorList>
            <consortium name="Pathogen Informatics"/>
        </authorList>
    </citation>
    <scope>NUCLEOTIDE SEQUENCE [LARGE SCALE GENOMIC DNA]</scope>
    <source>
        <strain evidence="1 2">Zambia</strain>
    </source>
</reference>
<dbReference type="Proteomes" id="UP000277204">
    <property type="component" value="Unassembled WGS sequence"/>
</dbReference>
<dbReference type="AlphaFoldDB" id="A0A183LMT0"/>
<proteinExistence type="predicted"/>
<keyword evidence="2" id="KW-1185">Reference proteome</keyword>
<organism evidence="1 2">
    <name type="scientific">Schistosoma margrebowiei</name>
    <dbReference type="NCBI Taxonomy" id="48269"/>
    <lineage>
        <taxon>Eukaryota</taxon>
        <taxon>Metazoa</taxon>
        <taxon>Spiralia</taxon>
        <taxon>Lophotrochozoa</taxon>
        <taxon>Platyhelminthes</taxon>
        <taxon>Trematoda</taxon>
        <taxon>Digenea</taxon>
        <taxon>Strigeidida</taxon>
        <taxon>Schistosomatoidea</taxon>
        <taxon>Schistosomatidae</taxon>
        <taxon>Schistosoma</taxon>
    </lineage>
</organism>
<accession>A0A183LMT0</accession>
<evidence type="ECO:0000313" key="2">
    <source>
        <dbReference type="Proteomes" id="UP000277204"/>
    </source>
</evidence>